<dbReference type="Proteomes" id="UP001595904">
    <property type="component" value="Unassembled WGS sequence"/>
</dbReference>
<gene>
    <name evidence="2" type="ORF">ACFPN2_19000</name>
</gene>
<dbReference type="SUPFAM" id="SSF53448">
    <property type="entry name" value="Nucleotide-diphospho-sugar transferases"/>
    <property type="match status" value="1"/>
</dbReference>
<dbReference type="EMBL" id="JBHSDU010000003">
    <property type="protein sequence ID" value="MFC4311194.1"/>
    <property type="molecule type" value="Genomic_DNA"/>
</dbReference>
<protein>
    <submittedName>
        <fullName evidence="2">Sugar phosphate nucleotidyltransferase</fullName>
    </submittedName>
</protein>
<organism evidence="2 3">
    <name type="scientific">Steroidobacter flavus</name>
    <dbReference type="NCBI Taxonomy" id="1842136"/>
    <lineage>
        <taxon>Bacteria</taxon>
        <taxon>Pseudomonadati</taxon>
        <taxon>Pseudomonadota</taxon>
        <taxon>Gammaproteobacteria</taxon>
        <taxon>Steroidobacterales</taxon>
        <taxon>Steroidobacteraceae</taxon>
        <taxon>Steroidobacter</taxon>
    </lineage>
</organism>
<dbReference type="PANTHER" id="PTHR46390">
    <property type="entry name" value="MANNOSE-1-PHOSPHATE GUANYLYLTRANSFERASE"/>
    <property type="match status" value="1"/>
</dbReference>
<dbReference type="PANTHER" id="PTHR46390:SF1">
    <property type="entry name" value="MANNOSE-1-PHOSPHATE GUANYLYLTRANSFERASE"/>
    <property type="match status" value="1"/>
</dbReference>
<proteinExistence type="predicted"/>
<evidence type="ECO:0000313" key="3">
    <source>
        <dbReference type="Proteomes" id="UP001595904"/>
    </source>
</evidence>
<dbReference type="InterPro" id="IPR029044">
    <property type="entry name" value="Nucleotide-diphossugar_trans"/>
</dbReference>
<name>A0ABV8SU98_9GAMM</name>
<feature type="domain" description="Nucleotidyl transferase" evidence="1">
    <location>
        <begin position="17"/>
        <end position="296"/>
    </location>
</feature>
<comment type="caution">
    <text evidence="2">The sequence shown here is derived from an EMBL/GenBank/DDBJ whole genome shotgun (WGS) entry which is preliminary data.</text>
</comment>
<dbReference type="RefSeq" id="WP_380599312.1">
    <property type="nucleotide sequence ID" value="NZ_JBHSDU010000003.1"/>
</dbReference>
<dbReference type="Gene3D" id="3.90.550.10">
    <property type="entry name" value="Spore Coat Polysaccharide Biosynthesis Protein SpsA, Chain A"/>
    <property type="match status" value="1"/>
</dbReference>
<accession>A0ABV8SU98</accession>
<sequence length="339" mass="36622">MTDASRAPDRGHPNHWALVLAAGDGSRLRALTTQPCGTPVPKQYCSLSGGQSLVEDAVTRARSLVAPERICAIVAQQHHRWWSNVPALTGLPQPNLIVQPSNRGTAIGILYSLVHILSQDADAQVLLLPSDHYVAQESVLQRSLAAAMEHVSRCPDRPVLLGLQPDEPDSELGYIVPGESNGFGGRNVARFVEKPELTVAAQIVRAGGLWNTFIIAASARALLNLFLPRFAPTVMEMQVIVGNALEHRTAGGWPAIVDMYTRMPDLDFSRDLLEGRESSLCVLPVPACGWSDLGTPHRVGETVRRLSGEWAAGTADMSGYINLAARHAHFERSLSGAML</sequence>
<dbReference type="InterPro" id="IPR005835">
    <property type="entry name" value="NTP_transferase_dom"/>
</dbReference>
<dbReference type="InterPro" id="IPR051161">
    <property type="entry name" value="Mannose-6P_isomerase_type2"/>
</dbReference>
<keyword evidence="3" id="KW-1185">Reference proteome</keyword>
<dbReference type="Pfam" id="PF00483">
    <property type="entry name" value="NTP_transferase"/>
    <property type="match status" value="1"/>
</dbReference>
<reference evidence="3" key="1">
    <citation type="journal article" date="2019" name="Int. J. Syst. Evol. Microbiol.">
        <title>The Global Catalogue of Microorganisms (GCM) 10K type strain sequencing project: providing services to taxonomists for standard genome sequencing and annotation.</title>
        <authorList>
            <consortium name="The Broad Institute Genomics Platform"/>
            <consortium name="The Broad Institute Genome Sequencing Center for Infectious Disease"/>
            <person name="Wu L."/>
            <person name="Ma J."/>
        </authorList>
    </citation>
    <scope>NUCLEOTIDE SEQUENCE [LARGE SCALE GENOMIC DNA]</scope>
    <source>
        <strain evidence="3">CGMCC 1.10759</strain>
    </source>
</reference>
<evidence type="ECO:0000259" key="1">
    <source>
        <dbReference type="Pfam" id="PF00483"/>
    </source>
</evidence>
<evidence type="ECO:0000313" key="2">
    <source>
        <dbReference type="EMBL" id="MFC4311194.1"/>
    </source>
</evidence>